<evidence type="ECO:0000313" key="2">
    <source>
        <dbReference type="Proteomes" id="UP001230649"/>
    </source>
</evidence>
<name>A0ACC2W7N5_9TREE</name>
<sequence>MPVCLTAEEQQERDWLSYFFIRKEKRQDNSMPGYIRERLLQFGFTEEETESLYEHRYYFAKGKKTYGRGPSSADQATKDPTVPHLAYIDNIMSNPGKTVGQRMLDHMHNGLSNAADDEKECKQFLSDMGTPGTRKTRRLRHNSVVQVFGRESGPSEDSAASSFDRPITEDLADSEGGLTVSVLQHKRSTAAYADEPIPGTLRATRSSSTEPSWLPVPMFAPPKGNVSPYCESLRATQGELSRERTIASTQDKERCRLVSIADELGAAAALVTASAKEANLPQLRQGLLRRRVLVRRELSSAEACTRLEHRA</sequence>
<organism evidence="1 2">
    <name type="scientific">Naganishia adeliensis</name>
    <dbReference type="NCBI Taxonomy" id="92952"/>
    <lineage>
        <taxon>Eukaryota</taxon>
        <taxon>Fungi</taxon>
        <taxon>Dikarya</taxon>
        <taxon>Basidiomycota</taxon>
        <taxon>Agaricomycotina</taxon>
        <taxon>Tremellomycetes</taxon>
        <taxon>Filobasidiales</taxon>
        <taxon>Filobasidiaceae</taxon>
        <taxon>Naganishia</taxon>
    </lineage>
</organism>
<keyword evidence="2" id="KW-1185">Reference proteome</keyword>
<accession>A0ACC2W7N5</accession>
<proteinExistence type="predicted"/>
<gene>
    <name evidence="1" type="ORF">QFC20_003730</name>
</gene>
<dbReference type="Proteomes" id="UP001230649">
    <property type="component" value="Unassembled WGS sequence"/>
</dbReference>
<dbReference type="EMBL" id="JASBWS010000036">
    <property type="protein sequence ID" value="KAJ9107785.1"/>
    <property type="molecule type" value="Genomic_DNA"/>
</dbReference>
<protein>
    <submittedName>
        <fullName evidence="1">Uncharacterized protein</fullName>
    </submittedName>
</protein>
<evidence type="ECO:0000313" key="1">
    <source>
        <dbReference type="EMBL" id="KAJ9107785.1"/>
    </source>
</evidence>
<reference evidence="1" key="1">
    <citation type="submission" date="2023-04" db="EMBL/GenBank/DDBJ databases">
        <title>Draft Genome sequencing of Naganishia species isolated from polar environments using Oxford Nanopore Technology.</title>
        <authorList>
            <person name="Leo P."/>
            <person name="Venkateswaran K."/>
        </authorList>
    </citation>
    <scope>NUCLEOTIDE SEQUENCE</scope>
    <source>
        <strain evidence="1">MNA-CCFEE 5262</strain>
    </source>
</reference>
<comment type="caution">
    <text evidence="1">The sequence shown here is derived from an EMBL/GenBank/DDBJ whole genome shotgun (WGS) entry which is preliminary data.</text>
</comment>